<evidence type="ECO:0000259" key="2">
    <source>
        <dbReference type="PROSITE" id="PS50943"/>
    </source>
</evidence>
<comment type="caution">
    <text evidence="3">The sequence shown here is derived from an EMBL/GenBank/DDBJ whole genome shotgun (WGS) entry which is preliminary data.</text>
</comment>
<dbReference type="InterPro" id="IPR050807">
    <property type="entry name" value="TransReg_Diox_bact_type"/>
</dbReference>
<gene>
    <name evidence="3" type="ORF">CLV67_103397</name>
</gene>
<dbReference type="RefSeq" id="WP_170153798.1">
    <property type="nucleotide sequence ID" value="NZ_BOMO01000042.1"/>
</dbReference>
<feature type="domain" description="HTH cro/C1-type" evidence="2">
    <location>
        <begin position="15"/>
        <end position="67"/>
    </location>
</feature>
<proteinExistence type="predicted"/>
<evidence type="ECO:0000313" key="3">
    <source>
        <dbReference type="EMBL" id="PRX23648.1"/>
    </source>
</evidence>
<dbReference type="InterPro" id="IPR010982">
    <property type="entry name" value="Lambda_DNA-bd_dom_sf"/>
</dbReference>
<keyword evidence="1" id="KW-0238">DNA-binding</keyword>
<evidence type="ECO:0000313" key="4">
    <source>
        <dbReference type="Proteomes" id="UP000239415"/>
    </source>
</evidence>
<accession>A0A2T0KJF8</accession>
<dbReference type="PANTHER" id="PTHR46797">
    <property type="entry name" value="HTH-TYPE TRANSCRIPTIONAL REGULATOR"/>
    <property type="match status" value="1"/>
</dbReference>
<dbReference type="Pfam" id="PF01381">
    <property type="entry name" value="HTH_3"/>
    <property type="match status" value="1"/>
</dbReference>
<reference evidence="3 4" key="1">
    <citation type="submission" date="2018-03" db="EMBL/GenBank/DDBJ databases">
        <title>Genomic Encyclopedia of Archaeal and Bacterial Type Strains, Phase II (KMG-II): from individual species to whole genera.</title>
        <authorList>
            <person name="Goeker M."/>
        </authorList>
    </citation>
    <scope>NUCLEOTIDE SEQUENCE [LARGE SCALE GENOMIC DNA]</scope>
    <source>
        <strain evidence="3 4">DSM 43146</strain>
    </source>
</reference>
<evidence type="ECO:0000256" key="1">
    <source>
        <dbReference type="ARBA" id="ARBA00023125"/>
    </source>
</evidence>
<dbReference type="EMBL" id="PVMZ01000003">
    <property type="protein sequence ID" value="PRX23648.1"/>
    <property type="molecule type" value="Genomic_DNA"/>
</dbReference>
<dbReference type="InterPro" id="IPR001387">
    <property type="entry name" value="Cro/C1-type_HTH"/>
</dbReference>
<dbReference type="GO" id="GO:0005829">
    <property type="term" value="C:cytosol"/>
    <property type="evidence" value="ECO:0007669"/>
    <property type="project" value="TreeGrafter"/>
</dbReference>
<dbReference type="SMART" id="SM00530">
    <property type="entry name" value="HTH_XRE"/>
    <property type="match status" value="1"/>
</dbReference>
<dbReference type="PROSITE" id="PS50943">
    <property type="entry name" value="HTH_CROC1"/>
    <property type="match status" value="1"/>
</dbReference>
<dbReference type="GO" id="GO:0003700">
    <property type="term" value="F:DNA-binding transcription factor activity"/>
    <property type="evidence" value="ECO:0007669"/>
    <property type="project" value="TreeGrafter"/>
</dbReference>
<dbReference type="GO" id="GO:0003677">
    <property type="term" value="F:DNA binding"/>
    <property type="evidence" value="ECO:0007669"/>
    <property type="project" value="UniProtKB-KW"/>
</dbReference>
<sequence length="72" mass="7980">MIRINPDAIGPALGELRQLLRISQRDLATDAGLHSSQLSYWERGLRTPDISSLVKLAHALGYDLALIPREDT</sequence>
<dbReference type="AlphaFoldDB" id="A0A2T0KJF8"/>
<dbReference type="Proteomes" id="UP000239415">
    <property type="component" value="Unassembled WGS sequence"/>
</dbReference>
<keyword evidence="4" id="KW-1185">Reference proteome</keyword>
<dbReference type="PANTHER" id="PTHR46797:SF1">
    <property type="entry name" value="METHYLPHOSPHONATE SYNTHASE"/>
    <property type="match status" value="1"/>
</dbReference>
<dbReference type="SUPFAM" id="SSF47413">
    <property type="entry name" value="lambda repressor-like DNA-binding domains"/>
    <property type="match status" value="1"/>
</dbReference>
<dbReference type="Gene3D" id="1.10.260.40">
    <property type="entry name" value="lambda repressor-like DNA-binding domains"/>
    <property type="match status" value="1"/>
</dbReference>
<organism evidence="3 4">
    <name type="scientific">Actinoplanes italicus</name>
    <dbReference type="NCBI Taxonomy" id="113567"/>
    <lineage>
        <taxon>Bacteria</taxon>
        <taxon>Bacillati</taxon>
        <taxon>Actinomycetota</taxon>
        <taxon>Actinomycetes</taxon>
        <taxon>Micromonosporales</taxon>
        <taxon>Micromonosporaceae</taxon>
        <taxon>Actinoplanes</taxon>
    </lineage>
</organism>
<dbReference type="CDD" id="cd00093">
    <property type="entry name" value="HTH_XRE"/>
    <property type="match status" value="1"/>
</dbReference>
<protein>
    <submittedName>
        <fullName evidence="3">Helix-turn-helix protein</fullName>
    </submittedName>
</protein>
<name>A0A2T0KJF8_9ACTN</name>